<reference evidence="1 2" key="1">
    <citation type="submission" date="2021-05" db="EMBL/GenBank/DDBJ databases">
        <title>Genome Assembly of Synthetic Allotetraploid Brassica napus Reveals Homoeologous Exchanges between Subgenomes.</title>
        <authorList>
            <person name="Davis J.T."/>
        </authorList>
    </citation>
    <scope>NUCLEOTIDE SEQUENCE [LARGE SCALE GENOMIC DNA]</scope>
    <source>
        <strain evidence="2">cv. Da-Ae</strain>
        <tissue evidence="1">Seedling</tissue>
    </source>
</reference>
<name>A0ABQ8B4B4_BRANA</name>
<evidence type="ECO:0000313" key="1">
    <source>
        <dbReference type="EMBL" id="KAH0899583.1"/>
    </source>
</evidence>
<dbReference type="Proteomes" id="UP000824890">
    <property type="component" value="Unassembled WGS sequence"/>
</dbReference>
<comment type="caution">
    <text evidence="1">The sequence shown here is derived from an EMBL/GenBank/DDBJ whole genome shotgun (WGS) entry which is preliminary data.</text>
</comment>
<keyword evidence="2" id="KW-1185">Reference proteome</keyword>
<organism evidence="1 2">
    <name type="scientific">Brassica napus</name>
    <name type="common">Rape</name>
    <dbReference type="NCBI Taxonomy" id="3708"/>
    <lineage>
        <taxon>Eukaryota</taxon>
        <taxon>Viridiplantae</taxon>
        <taxon>Streptophyta</taxon>
        <taxon>Embryophyta</taxon>
        <taxon>Tracheophyta</taxon>
        <taxon>Spermatophyta</taxon>
        <taxon>Magnoliopsida</taxon>
        <taxon>eudicotyledons</taxon>
        <taxon>Gunneridae</taxon>
        <taxon>Pentapetalae</taxon>
        <taxon>rosids</taxon>
        <taxon>malvids</taxon>
        <taxon>Brassicales</taxon>
        <taxon>Brassicaceae</taxon>
        <taxon>Brassiceae</taxon>
        <taxon>Brassica</taxon>
    </lineage>
</organism>
<sequence>MHLSLNLFEFFWVVDTILHDYLNHCNSKILLKIKAVGHISRISTYLYSQESLAFDLDFDLHCATKGNGKKSRNASRSPVQVSGVKATSPESVAKVSVVAKGSVGREVEGSICKEVTGGVGNGSIEKKNSQKKEKGVAGSSEWSMVSPAKSGRSLFISTQKEEVEISASKFSVLSVDETEEGELIEEKLLTDVIYTLRFRSGWFYVTIEDGIKVVGPTETEDRFAWFYVPIEDVTKAIDFGWFIAK</sequence>
<protein>
    <submittedName>
        <fullName evidence="1">Uncharacterized protein</fullName>
    </submittedName>
</protein>
<dbReference type="EMBL" id="JAGKQM010000012">
    <property type="protein sequence ID" value="KAH0899583.1"/>
    <property type="molecule type" value="Genomic_DNA"/>
</dbReference>
<gene>
    <name evidence="1" type="ORF">HID58_049151</name>
</gene>
<evidence type="ECO:0000313" key="2">
    <source>
        <dbReference type="Proteomes" id="UP000824890"/>
    </source>
</evidence>
<proteinExistence type="predicted"/>
<accession>A0ABQ8B4B4</accession>